<proteinExistence type="predicted"/>
<dbReference type="AlphaFoldDB" id="A0A8J6QH68"/>
<protein>
    <submittedName>
        <fullName evidence="3">DUF4405 domain-containing protein</fullName>
    </submittedName>
</protein>
<gene>
    <name evidence="3" type="ORF">IC617_03110</name>
</gene>
<dbReference type="Pfam" id="PF14358">
    <property type="entry name" value="DUF4405"/>
    <property type="match status" value="1"/>
</dbReference>
<accession>A0A8J6QH68</accession>
<name>A0A8J6QH68_9GAMM</name>
<dbReference type="EMBL" id="JACXAF010000003">
    <property type="protein sequence ID" value="MBD1388407.1"/>
    <property type="molecule type" value="Genomic_DNA"/>
</dbReference>
<dbReference type="RefSeq" id="WP_191143517.1">
    <property type="nucleotide sequence ID" value="NZ_JACXAF010000003.1"/>
</dbReference>
<evidence type="ECO:0000256" key="1">
    <source>
        <dbReference type="SAM" id="Phobius"/>
    </source>
</evidence>
<keyword evidence="1" id="KW-0472">Membrane</keyword>
<keyword evidence="1" id="KW-0812">Transmembrane</keyword>
<evidence type="ECO:0000313" key="3">
    <source>
        <dbReference type="EMBL" id="MBD1388407.1"/>
    </source>
</evidence>
<evidence type="ECO:0000313" key="4">
    <source>
        <dbReference type="Proteomes" id="UP000638014"/>
    </source>
</evidence>
<organism evidence="3 4">
    <name type="scientific">Neiella litorisoli</name>
    <dbReference type="NCBI Taxonomy" id="2771431"/>
    <lineage>
        <taxon>Bacteria</taxon>
        <taxon>Pseudomonadati</taxon>
        <taxon>Pseudomonadota</taxon>
        <taxon>Gammaproteobacteria</taxon>
        <taxon>Alteromonadales</taxon>
        <taxon>Echinimonadaceae</taxon>
        <taxon>Neiella</taxon>
    </lineage>
</organism>
<evidence type="ECO:0000259" key="2">
    <source>
        <dbReference type="Pfam" id="PF14358"/>
    </source>
</evidence>
<feature type="transmembrane region" description="Helical" evidence="1">
    <location>
        <begin position="12"/>
        <end position="32"/>
    </location>
</feature>
<sequence length="108" mass="12078">MNLNRLRPYTAVILAFSFTVLMVTGLILFVAPHGPGSSQWAWIGLTKHQYKDIHLYLGFLSIALVLFHVILNKKPLTKYLVGKNENWGNPVLWAIAVIVAVVSFVVFG</sequence>
<dbReference type="InterPro" id="IPR025517">
    <property type="entry name" value="DUF4405"/>
</dbReference>
<keyword evidence="4" id="KW-1185">Reference proteome</keyword>
<feature type="transmembrane region" description="Helical" evidence="1">
    <location>
        <begin position="53"/>
        <end position="71"/>
    </location>
</feature>
<reference evidence="3" key="1">
    <citation type="submission" date="2020-09" db="EMBL/GenBank/DDBJ databases">
        <title>A novel bacterium of genus Neiella, isolated from South China Sea.</title>
        <authorList>
            <person name="Huang H."/>
            <person name="Mo K."/>
            <person name="Hu Y."/>
        </authorList>
    </citation>
    <scope>NUCLEOTIDE SEQUENCE</scope>
    <source>
        <strain evidence="3">HB171785</strain>
    </source>
</reference>
<dbReference type="Proteomes" id="UP000638014">
    <property type="component" value="Unassembled WGS sequence"/>
</dbReference>
<feature type="transmembrane region" description="Helical" evidence="1">
    <location>
        <begin position="91"/>
        <end position="107"/>
    </location>
</feature>
<comment type="caution">
    <text evidence="3">The sequence shown here is derived from an EMBL/GenBank/DDBJ whole genome shotgun (WGS) entry which is preliminary data.</text>
</comment>
<feature type="domain" description="Flavinylation-associated cytochrome" evidence="2">
    <location>
        <begin position="10"/>
        <end position="72"/>
    </location>
</feature>
<keyword evidence="1" id="KW-1133">Transmembrane helix</keyword>
<dbReference type="Gene3D" id="1.20.950.20">
    <property type="entry name" value="Transmembrane di-heme cytochromes, Chain C"/>
    <property type="match status" value="1"/>
</dbReference>